<evidence type="ECO:0000313" key="3">
    <source>
        <dbReference type="Proteomes" id="UP000625316"/>
    </source>
</evidence>
<dbReference type="InterPro" id="IPR051082">
    <property type="entry name" value="Pentapeptide-BTB/POZ_domain"/>
</dbReference>
<feature type="signal peptide" evidence="1">
    <location>
        <begin position="1"/>
        <end position="27"/>
    </location>
</feature>
<gene>
    <name evidence="2" type="ORF">IQ266_26755</name>
</gene>
<dbReference type="PANTHER" id="PTHR14136">
    <property type="entry name" value="BTB_POZ DOMAIN-CONTAINING PROTEIN KCTD9"/>
    <property type="match status" value="1"/>
</dbReference>
<dbReference type="InterPro" id="IPR001646">
    <property type="entry name" value="5peptide_repeat"/>
</dbReference>
<dbReference type="PANTHER" id="PTHR14136:SF17">
    <property type="entry name" value="BTB_POZ DOMAIN-CONTAINING PROTEIN KCTD9"/>
    <property type="match status" value="1"/>
</dbReference>
<comment type="caution">
    <text evidence="2">The sequence shown here is derived from an EMBL/GenBank/DDBJ whole genome shotgun (WGS) entry which is preliminary data.</text>
</comment>
<evidence type="ECO:0000256" key="1">
    <source>
        <dbReference type="SAM" id="SignalP"/>
    </source>
</evidence>
<dbReference type="Pfam" id="PF16734">
    <property type="entry name" value="Pilin_GH"/>
    <property type="match status" value="1"/>
</dbReference>
<sequence length="425" mass="45417">MKLFLGSIVAGSSLFLMGLGIADGAMAANPKHVARLLKTNQCPLCDLQNADLEAANLYGANLVGANLSGANLRGANLGAVNLADANLTNANLDRAYLRQVTFEDANFQGATLTNAYLKGADLNRVNLIGAKLQNANLSRTNLVQTQLKNADLSQANLAGAFITGVTVPPDFGRLSQAPGQIRTSLCERDTKPTEQELASAKKAGFELSFANLAGVNFRGANLRGAVLVAGNLRRVDLRDADLTNACLNLADLTEAKLDRANLKDAKLQATLFERASLQDVQNADLSLAYRSTADAKRVPIEAQTKRVTVALARAQQKFQIEKIQFAKSIKELGVPTSSFTKEYDYKVIPGGSVKDQVMVVAQPKKSGYRSFIGVVAVVVNTQTQAARPSAVLCESEKPTQKLPLFPKLKAGEKPTCPTGYKAISR</sequence>
<dbReference type="Pfam" id="PF00805">
    <property type="entry name" value="Pentapeptide"/>
    <property type="match status" value="3"/>
</dbReference>
<evidence type="ECO:0000313" key="2">
    <source>
        <dbReference type="EMBL" id="MBE9033339.1"/>
    </source>
</evidence>
<dbReference type="InterPro" id="IPR031975">
    <property type="entry name" value="Pilin_GH"/>
</dbReference>
<dbReference type="SUPFAM" id="SSF141571">
    <property type="entry name" value="Pentapeptide repeat-like"/>
    <property type="match status" value="2"/>
</dbReference>
<dbReference type="AlphaFoldDB" id="A0A928VWK2"/>
<reference evidence="2" key="1">
    <citation type="submission" date="2020-10" db="EMBL/GenBank/DDBJ databases">
        <authorList>
            <person name="Castelo-Branco R."/>
            <person name="Eusebio N."/>
            <person name="Adriana R."/>
            <person name="Vieira A."/>
            <person name="Brugerolle De Fraissinette N."/>
            <person name="Rezende De Castro R."/>
            <person name="Schneider M.P."/>
            <person name="Vasconcelos V."/>
            <person name="Leao P.N."/>
        </authorList>
    </citation>
    <scope>NUCLEOTIDE SEQUENCE</scope>
    <source>
        <strain evidence="2">LEGE 11480</strain>
    </source>
</reference>
<feature type="chain" id="PRO_5037403210" evidence="1">
    <location>
        <begin position="28"/>
        <end position="425"/>
    </location>
</feature>
<keyword evidence="1" id="KW-0732">Signal</keyword>
<dbReference type="Gene3D" id="2.160.20.80">
    <property type="entry name" value="E3 ubiquitin-protein ligase SopA"/>
    <property type="match status" value="2"/>
</dbReference>
<name>A0A928VWK2_9CYAN</name>
<dbReference type="EMBL" id="JADEXQ010000180">
    <property type="protein sequence ID" value="MBE9033339.1"/>
    <property type="molecule type" value="Genomic_DNA"/>
</dbReference>
<proteinExistence type="predicted"/>
<organism evidence="2 3">
    <name type="scientific">Romeriopsis navalis LEGE 11480</name>
    <dbReference type="NCBI Taxonomy" id="2777977"/>
    <lineage>
        <taxon>Bacteria</taxon>
        <taxon>Bacillati</taxon>
        <taxon>Cyanobacteriota</taxon>
        <taxon>Cyanophyceae</taxon>
        <taxon>Leptolyngbyales</taxon>
        <taxon>Leptolyngbyaceae</taxon>
        <taxon>Romeriopsis</taxon>
        <taxon>Romeriopsis navalis</taxon>
    </lineage>
</organism>
<dbReference type="RefSeq" id="WP_264328146.1">
    <property type="nucleotide sequence ID" value="NZ_JADEXQ010000180.1"/>
</dbReference>
<dbReference type="Proteomes" id="UP000625316">
    <property type="component" value="Unassembled WGS sequence"/>
</dbReference>
<protein>
    <submittedName>
        <fullName evidence="2">Pentapeptide repeat-containing protein</fullName>
    </submittedName>
</protein>
<keyword evidence="3" id="KW-1185">Reference proteome</keyword>
<accession>A0A928VWK2</accession>